<keyword evidence="4" id="KW-0067">ATP-binding</keyword>
<dbReference type="InterPro" id="IPR043519">
    <property type="entry name" value="NT_sf"/>
</dbReference>
<keyword evidence="3" id="KW-0547">Nucleotide-binding</keyword>
<dbReference type="SUPFAM" id="SSF81301">
    <property type="entry name" value="Nucleotidyltransferase"/>
    <property type="match status" value="1"/>
</dbReference>
<dbReference type="RefSeq" id="WP_425347028.1">
    <property type="nucleotide sequence ID" value="NZ_JBGUBD010000015.1"/>
</dbReference>
<sequence>MTVDAQAIKAHCSPADADRVEAMLRRVDDEYLHRFDAATVASHFQQLLQLNKDEPVRTLVEQDEEGHVVCTVLAFDHPFEFSLLTGVLAGTGLSIVSGDVFTLPVVKGETKPTGTTRRRQIGGRRWTLPTGSDPNRRGLIVDHFVGRLVDEGDTFDAWRERFESTVRDAIMLLETGEEGRIEQAKKRVNEMVTQRLLELNTPPEKLLLPVDLDLTPLADKQTRIAIVGEDTPAFLYTLSTALSLRGFDIRRVRIRNAAGGYIRDEIDLADPATHEPLPEETLRRVKLSVVLTKQFSYFLGQAPDPFTALQRFGQLISELLEQPSEGEPTVVEGWLDLLADPRALHSLARLLGMSDYLWEDFIRGQYESVLSVIGLHLQGKRFCEPMETLPLRLAETLDGAMGLAEQQDRLNRFKSRETFLIDLDHILTPGVDFRDLSAHLTTLAENLIDAATRLVFEDLVRSFGRPCFEKVQTEFVDGKTFGQTWPYAVFGLGKLGGVALGYASDLELLFVYPGMGDAGQTAGGKREPISNTEFYETLVRDTTQFLKTKREGIFEIDLRLRPYGNDGPLAVSLDQFRRYYDPATTGTGTQRKVGNGAKASSPPHAFERLALVRLRWIAGDPELGYEVEKLRDRFVYERPELDMDALWTLWGKQKKQKLAGNKHVNAKYSPGALVDLEGAVQLLQVQHARRVPQLRTARVSQAMDALRRAEVLPPRDYAELSAAYYFYRQLINALRILRGDARDLFLPEVGSDDLTHLARRMGYAPLSGRRQRALDLTLGDRLHRDFAHHREVVGRFLRSHFDRPMPYNAGHARDPQ</sequence>
<keyword evidence="2" id="KW-0548">Nucleotidyltransferase</keyword>
<keyword evidence="6" id="KW-0511">Multifunctional enzyme</keyword>
<protein>
    <recommendedName>
        <fullName evidence="7">ACT domain-containing protein</fullName>
    </recommendedName>
</protein>
<dbReference type="SUPFAM" id="SSF81593">
    <property type="entry name" value="Nucleotidyltransferase substrate binding subunit/domain"/>
    <property type="match status" value="1"/>
</dbReference>
<evidence type="ECO:0000256" key="5">
    <source>
        <dbReference type="ARBA" id="ARBA00022842"/>
    </source>
</evidence>
<dbReference type="PANTHER" id="PTHR30621:SF0">
    <property type="entry name" value="BIFUNCTIONAL GLUTAMINE SYNTHETASE ADENYLYLTRANSFERASE_ADENYLYL-REMOVING ENZYME"/>
    <property type="match status" value="1"/>
</dbReference>
<keyword evidence="9" id="KW-1185">Reference proteome</keyword>
<evidence type="ECO:0000256" key="6">
    <source>
        <dbReference type="ARBA" id="ARBA00023268"/>
    </source>
</evidence>
<dbReference type="InterPro" id="IPR005190">
    <property type="entry name" value="GlnE_rpt_dom"/>
</dbReference>
<dbReference type="InterPro" id="IPR002912">
    <property type="entry name" value="ACT_dom"/>
</dbReference>
<evidence type="ECO:0000256" key="1">
    <source>
        <dbReference type="ARBA" id="ARBA00022679"/>
    </source>
</evidence>
<evidence type="ECO:0000313" key="9">
    <source>
        <dbReference type="Proteomes" id="UP001575105"/>
    </source>
</evidence>
<organism evidence="8 9">
    <name type="scientific">Natronomicrosphaera hydrolytica</name>
    <dbReference type="NCBI Taxonomy" id="3242702"/>
    <lineage>
        <taxon>Bacteria</taxon>
        <taxon>Pseudomonadati</taxon>
        <taxon>Planctomycetota</taxon>
        <taxon>Phycisphaerae</taxon>
        <taxon>Phycisphaerales</taxon>
        <taxon>Phycisphaeraceae</taxon>
        <taxon>Natronomicrosphaera</taxon>
    </lineage>
</organism>
<dbReference type="InterPro" id="IPR023057">
    <property type="entry name" value="GlnE"/>
</dbReference>
<comment type="caution">
    <text evidence="8">The sequence shown here is derived from an EMBL/GenBank/DDBJ whole genome shotgun (WGS) entry which is preliminary data.</text>
</comment>
<gene>
    <name evidence="8" type="ORF">ACERK3_17655</name>
</gene>
<dbReference type="Gene3D" id="3.30.460.10">
    <property type="entry name" value="Beta Polymerase, domain 2"/>
    <property type="match status" value="1"/>
</dbReference>
<accession>A0ABV4U921</accession>
<dbReference type="Gene3D" id="1.20.120.330">
    <property type="entry name" value="Nucleotidyltransferases domain 2"/>
    <property type="match status" value="1"/>
</dbReference>
<dbReference type="InterPro" id="IPR013546">
    <property type="entry name" value="PII_UdlTrfase/GS_AdlTrfase"/>
</dbReference>
<dbReference type="EMBL" id="JBGUBD010000015">
    <property type="protein sequence ID" value="MFA9480103.1"/>
    <property type="molecule type" value="Genomic_DNA"/>
</dbReference>
<dbReference type="PANTHER" id="PTHR30621">
    <property type="entry name" value="GLUTAMINE SYNTHETASE ADENYLYLTRANSFERASE"/>
    <property type="match status" value="1"/>
</dbReference>
<evidence type="ECO:0000256" key="2">
    <source>
        <dbReference type="ARBA" id="ARBA00022695"/>
    </source>
</evidence>
<dbReference type="CDD" id="cd05401">
    <property type="entry name" value="NT_GlnE_GlnD_like"/>
    <property type="match status" value="1"/>
</dbReference>
<keyword evidence="5" id="KW-0460">Magnesium</keyword>
<feature type="domain" description="ACT" evidence="7">
    <location>
        <begin position="223"/>
        <end position="298"/>
    </location>
</feature>
<dbReference type="PROSITE" id="PS51671">
    <property type="entry name" value="ACT"/>
    <property type="match status" value="1"/>
</dbReference>
<evidence type="ECO:0000256" key="4">
    <source>
        <dbReference type="ARBA" id="ARBA00022840"/>
    </source>
</evidence>
<evidence type="ECO:0000259" key="7">
    <source>
        <dbReference type="PROSITE" id="PS51671"/>
    </source>
</evidence>
<reference evidence="8 9" key="1">
    <citation type="submission" date="2024-08" db="EMBL/GenBank/DDBJ databases">
        <title>Whole-genome sequencing of halo(alkali)philic microorganisms from hypersaline lakes.</title>
        <authorList>
            <person name="Sorokin D.Y."/>
            <person name="Merkel A.Y."/>
            <person name="Messina E."/>
            <person name="Yakimov M."/>
        </authorList>
    </citation>
    <scope>NUCLEOTIDE SEQUENCE [LARGE SCALE GENOMIC DNA]</scope>
    <source>
        <strain evidence="8 9">AB-hyl4</strain>
    </source>
</reference>
<dbReference type="Pfam" id="PF08335">
    <property type="entry name" value="GlnD_UR_UTase"/>
    <property type="match status" value="1"/>
</dbReference>
<proteinExistence type="predicted"/>
<dbReference type="Proteomes" id="UP001575105">
    <property type="component" value="Unassembled WGS sequence"/>
</dbReference>
<evidence type="ECO:0000313" key="8">
    <source>
        <dbReference type="EMBL" id="MFA9480103.1"/>
    </source>
</evidence>
<keyword evidence="1" id="KW-0808">Transferase</keyword>
<name>A0ABV4U921_9BACT</name>
<dbReference type="Pfam" id="PF03710">
    <property type="entry name" value="GlnE"/>
    <property type="match status" value="1"/>
</dbReference>
<evidence type="ECO:0000256" key="3">
    <source>
        <dbReference type="ARBA" id="ARBA00022741"/>
    </source>
</evidence>